<name>A0A9Q4DJU7_ACTPL</name>
<reference evidence="1" key="1">
    <citation type="journal article" date="2021" name="Vet Sci">
        <title>O-Serogroups and Pathovirotypes of Escherichia coli Isolated from Post-Weaning Piglets Showing Diarrhoea and/or Oedema in South Korea.</title>
        <authorList>
            <person name="Byun J.W."/>
            <person name="Moon B.Y."/>
            <person name="Do K.H."/>
            <person name="Lee K."/>
            <person name="Lee H.Y."/>
            <person name="Kim W.I."/>
            <person name="So B."/>
            <person name="Lee W.K."/>
        </authorList>
    </citation>
    <scope>NUCLEOTIDE SEQUENCE</scope>
    <source>
        <strain evidence="1">84/14</strain>
    </source>
</reference>
<evidence type="ECO:0000313" key="1">
    <source>
        <dbReference type="EMBL" id="MCY6524874.1"/>
    </source>
</evidence>
<feature type="non-terminal residue" evidence="1">
    <location>
        <position position="81"/>
    </location>
</feature>
<protein>
    <submittedName>
        <fullName evidence="1">Uncharacterized protein</fullName>
    </submittedName>
</protein>
<dbReference type="Proteomes" id="UP001077788">
    <property type="component" value="Unassembled WGS sequence"/>
</dbReference>
<feature type="non-terminal residue" evidence="1">
    <location>
        <position position="1"/>
    </location>
</feature>
<dbReference type="RefSeq" id="WP_267992033.1">
    <property type="nucleotide sequence ID" value="NZ_JAPQFC010000485.1"/>
</dbReference>
<reference evidence="1" key="2">
    <citation type="submission" date="2022-12" db="EMBL/GenBank/DDBJ databases">
        <authorList>
            <person name="Kardos G."/>
            <person name="Sarkozi R."/>
            <person name="Laczko L."/>
            <person name="Marton S."/>
            <person name="Makrai L."/>
            <person name="Banyai K."/>
            <person name="Fodor L."/>
        </authorList>
    </citation>
    <scope>NUCLEOTIDE SEQUENCE</scope>
    <source>
        <strain evidence="1">84/14</strain>
    </source>
</reference>
<gene>
    <name evidence="1" type="ORF">OYG11_11745</name>
</gene>
<organism evidence="1 2">
    <name type="scientific">Actinobacillus pleuropneumoniae</name>
    <name type="common">Haemophilus pleuropneumoniae</name>
    <dbReference type="NCBI Taxonomy" id="715"/>
    <lineage>
        <taxon>Bacteria</taxon>
        <taxon>Pseudomonadati</taxon>
        <taxon>Pseudomonadota</taxon>
        <taxon>Gammaproteobacteria</taxon>
        <taxon>Pasteurellales</taxon>
        <taxon>Pasteurellaceae</taxon>
        <taxon>Actinobacillus</taxon>
    </lineage>
</organism>
<dbReference type="EMBL" id="JAPQFC010000485">
    <property type="protein sequence ID" value="MCY6524874.1"/>
    <property type="molecule type" value="Genomic_DNA"/>
</dbReference>
<sequence>TALHNRGLPSLLNSAGRLLSHENYAKMVNKFATNQITAASSTPEETGPASGQSLYDRIENLFFVMNEIRHLFEVPPNFYKY</sequence>
<accession>A0A9Q4DJU7</accession>
<dbReference type="AlphaFoldDB" id="A0A9Q4DJU7"/>
<proteinExistence type="predicted"/>
<comment type="caution">
    <text evidence="1">The sequence shown here is derived from an EMBL/GenBank/DDBJ whole genome shotgun (WGS) entry which is preliminary data.</text>
</comment>
<evidence type="ECO:0000313" key="2">
    <source>
        <dbReference type="Proteomes" id="UP001077788"/>
    </source>
</evidence>